<feature type="compositionally biased region" description="Polar residues" evidence="1">
    <location>
        <begin position="777"/>
        <end position="796"/>
    </location>
</feature>
<reference evidence="4" key="1">
    <citation type="submission" date="2016-10" db="EMBL/GenBank/DDBJ databases">
        <authorList>
            <person name="Jeantristanb JTB J.-T."/>
            <person name="Ricardo R."/>
        </authorList>
    </citation>
    <scope>NUCLEOTIDE SEQUENCE [LARGE SCALE GENOMIC DNA]</scope>
</reference>
<evidence type="ECO:0000256" key="1">
    <source>
        <dbReference type="SAM" id="MobiDB-lite"/>
    </source>
</evidence>
<dbReference type="AlphaFoldDB" id="A0A2X0KQN9"/>
<feature type="region of interest" description="Disordered" evidence="1">
    <location>
        <begin position="777"/>
        <end position="825"/>
    </location>
</feature>
<feature type="region of interest" description="Disordered" evidence="1">
    <location>
        <begin position="889"/>
        <end position="909"/>
    </location>
</feature>
<feature type="region of interest" description="Disordered" evidence="1">
    <location>
        <begin position="547"/>
        <end position="587"/>
    </location>
</feature>
<dbReference type="PANTHER" id="PTHR23244">
    <property type="entry name" value="KELCH REPEAT DOMAIN"/>
    <property type="match status" value="1"/>
</dbReference>
<gene>
    <name evidence="3" type="ORF">BZ3500_MVSOF-1268-A1-R1_CHR12-2G03899</name>
</gene>
<keyword evidence="2" id="KW-1133">Transmembrane helix</keyword>
<sequence>MTSSSCRRRRGHRLFALALIAATASVSTNAAIISPLKALRGSLLRRGPQPFDVAPQPLLVARAGNRTSRSSPHPKAPATPTGGAHNSSSNATVVEHPPNPTAVEGRYGHSAVYVQETNLLYFVGGQLGENGTTVTNEVLVFNLANSIVWNSRPSTKILDNPLAVSSVSEDLDPLAWAASAVDDRGRAWVIGGVTEDCEHDHTVHRLDMSNLTLSDAIEVGAEWTVPQIVSHTPPRRRQAQAVAIYNATARSDDIYVFGGIAEQYTCSDETIGYLGIDRYSTTENHHGQNEVESFAWTAPSGTSAKTFEPPVSDYTATVLEGGRFVAILGGQTAHGGLAPFSEILVFDSRLKTWNKRIARGTPPSPRMGHVAIALPSGAVLVHGGIREDHAALNDIHLLTPPSDLNSDTARWTWSTLIRNRHSSLASPSRAWHTATRLVSGTVVFAFGIDTSTGSPSDFISFFTIDESKGEYSFTPQFHGESAVAPRHVTTTSSVRSSTSFSKQNTTSHKPTTKSKKKKKKKKKHHSTSQAAADMTSTIPWATATYSAQPTEVPSTTPAEDTLTTSSSASSAAAVSPVSASTQNDEASSKAAQQTKTIAASVGTLVGLVALVGVAAIFIRHRNSQKTRHEVPDTPLDMTRGGGSQFAPMVSSLMYTRPVQARQLSLGSAMSANNGHVDDYYRGEHDQGGDAASSTGAVFDAASPDPFSDHHRVGEMGQSHVVGRVGPGGFVEAASASSIETQRKKTSILDAITPSLSASVKSIPFLAGLYRADSSSSYADTYTVRTPSQRSRRPSVQASSVGPSLPPGAAAPEGLPSGTGRPLPSLQEYGVAVSGDSDLPEAAFMKSHPRSASGSRNSSFDSRMGFAGIGANAGGGGGYASHPSVDVLRSDTSRTKLSRASTALRVTNAD</sequence>
<keyword evidence="4" id="KW-1185">Reference proteome</keyword>
<name>A0A2X0KQN9_9BASI</name>
<accession>A0A2X0KQN9</accession>
<keyword evidence="2" id="KW-0812">Transmembrane</keyword>
<feature type="compositionally biased region" description="Low complexity" evidence="1">
    <location>
        <begin position="565"/>
        <end position="580"/>
    </location>
</feature>
<dbReference type="Gene3D" id="2.120.10.80">
    <property type="entry name" value="Kelch-type beta propeller"/>
    <property type="match status" value="2"/>
</dbReference>
<feature type="compositionally biased region" description="Polar residues" evidence="1">
    <location>
        <begin position="897"/>
        <end position="909"/>
    </location>
</feature>
<dbReference type="InterPro" id="IPR015915">
    <property type="entry name" value="Kelch-typ_b-propeller"/>
</dbReference>
<feature type="transmembrane region" description="Helical" evidence="2">
    <location>
        <begin position="597"/>
        <end position="618"/>
    </location>
</feature>
<evidence type="ECO:0000313" key="3">
    <source>
        <dbReference type="EMBL" id="SCZ94438.1"/>
    </source>
</evidence>
<evidence type="ECO:0000256" key="2">
    <source>
        <dbReference type="SAM" id="Phobius"/>
    </source>
</evidence>
<organism evidence="3 4">
    <name type="scientific">Microbotryum saponariae</name>
    <dbReference type="NCBI Taxonomy" id="289078"/>
    <lineage>
        <taxon>Eukaryota</taxon>
        <taxon>Fungi</taxon>
        <taxon>Dikarya</taxon>
        <taxon>Basidiomycota</taxon>
        <taxon>Pucciniomycotina</taxon>
        <taxon>Microbotryomycetes</taxon>
        <taxon>Microbotryales</taxon>
        <taxon>Microbotryaceae</taxon>
        <taxon>Microbotryum</taxon>
    </lineage>
</organism>
<feature type="region of interest" description="Disordered" evidence="1">
    <location>
        <begin position="482"/>
        <end position="534"/>
    </location>
</feature>
<dbReference type="SUPFAM" id="SSF117281">
    <property type="entry name" value="Kelch motif"/>
    <property type="match status" value="1"/>
</dbReference>
<dbReference type="PANTHER" id="PTHR23244:SF471">
    <property type="entry name" value="GUANINE NUCLEOTIDE-BINDING PROTEIN SUBUNIT BETA 1-RELATED"/>
    <property type="match status" value="1"/>
</dbReference>
<proteinExistence type="predicted"/>
<dbReference type="Proteomes" id="UP000249723">
    <property type="component" value="Unassembled WGS sequence"/>
</dbReference>
<feature type="compositionally biased region" description="Basic residues" evidence="1">
    <location>
        <begin position="510"/>
        <end position="526"/>
    </location>
</feature>
<dbReference type="EMBL" id="FMWP01000052">
    <property type="protein sequence ID" value="SCZ94438.1"/>
    <property type="molecule type" value="Genomic_DNA"/>
</dbReference>
<feature type="region of interest" description="Disordered" evidence="1">
    <location>
        <begin position="64"/>
        <end position="102"/>
    </location>
</feature>
<feature type="compositionally biased region" description="Polar residues" evidence="1">
    <location>
        <begin position="547"/>
        <end position="564"/>
    </location>
</feature>
<feature type="compositionally biased region" description="Low complexity" evidence="1">
    <location>
        <begin position="797"/>
        <end position="817"/>
    </location>
</feature>
<keyword evidence="2" id="KW-0472">Membrane</keyword>
<feature type="compositionally biased region" description="Low complexity" evidence="1">
    <location>
        <begin position="489"/>
        <end position="509"/>
    </location>
</feature>
<dbReference type="Pfam" id="PF24681">
    <property type="entry name" value="Kelch_KLHDC2_KLHL20_DRC7"/>
    <property type="match status" value="1"/>
</dbReference>
<protein>
    <submittedName>
        <fullName evidence="3">BZ3500_MvSof-1268-A1-R1_Chr12-2g03899 protein</fullName>
    </submittedName>
</protein>
<evidence type="ECO:0000313" key="4">
    <source>
        <dbReference type="Proteomes" id="UP000249723"/>
    </source>
</evidence>
<dbReference type="STRING" id="289078.A0A2X0KQN9"/>